<evidence type="ECO:0000256" key="1">
    <source>
        <dbReference type="SAM" id="Coils"/>
    </source>
</evidence>
<gene>
    <name evidence="2" type="ORF">BG36_20870</name>
</gene>
<dbReference type="eggNOG" id="COG3170">
    <property type="taxonomic scope" value="Bacteria"/>
</dbReference>
<dbReference type="Pfam" id="PF16510">
    <property type="entry name" value="P22_portal"/>
    <property type="match status" value="1"/>
</dbReference>
<dbReference type="Proteomes" id="UP000019849">
    <property type="component" value="Unassembled WGS sequence"/>
</dbReference>
<evidence type="ECO:0000313" key="2">
    <source>
        <dbReference type="EMBL" id="EXL09580.1"/>
    </source>
</evidence>
<evidence type="ECO:0008006" key="4">
    <source>
        <dbReference type="Google" id="ProtNLM"/>
    </source>
</evidence>
<dbReference type="AlphaFoldDB" id="A0A011VME8"/>
<keyword evidence="1" id="KW-0175">Coiled coil</keyword>
<dbReference type="EMBL" id="JENY01000006">
    <property type="protein sequence ID" value="EXL09580.1"/>
    <property type="molecule type" value="Genomic_DNA"/>
</dbReference>
<dbReference type="InterPro" id="IPR032427">
    <property type="entry name" value="P22_portal"/>
</dbReference>
<dbReference type="STRING" id="69279.BG36_20870"/>
<organism evidence="2 3">
    <name type="scientific">Aquamicrobium defluvii</name>
    <dbReference type="NCBI Taxonomy" id="69279"/>
    <lineage>
        <taxon>Bacteria</taxon>
        <taxon>Pseudomonadati</taxon>
        <taxon>Pseudomonadota</taxon>
        <taxon>Alphaproteobacteria</taxon>
        <taxon>Hyphomicrobiales</taxon>
        <taxon>Phyllobacteriaceae</taxon>
        <taxon>Aquamicrobium</taxon>
    </lineage>
</organism>
<feature type="coiled-coil region" evidence="1">
    <location>
        <begin position="603"/>
        <end position="672"/>
    </location>
</feature>
<evidence type="ECO:0000313" key="3">
    <source>
        <dbReference type="Proteomes" id="UP000019849"/>
    </source>
</evidence>
<dbReference type="RefSeq" id="WP_051520425.1">
    <property type="nucleotide sequence ID" value="NZ_KK073880.1"/>
</dbReference>
<accession>A0A011VME8</accession>
<reference evidence="2 3" key="1">
    <citation type="submission" date="2014-02" db="EMBL/GenBank/DDBJ databases">
        <title>Aquamicrobium defluvii Genome sequencing.</title>
        <authorList>
            <person name="Wang X."/>
        </authorList>
    </citation>
    <scope>NUCLEOTIDE SEQUENCE [LARGE SCALE GENOMIC DNA]</scope>
    <source>
        <strain evidence="2 3">W13Z1</strain>
    </source>
</reference>
<dbReference type="PATRIC" id="fig|69279.3.peg.1113"/>
<comment type="caution">
    <text evidence="2">The sequence shown here is derived from an EMBL/GenBank/DDBJ whole genome shotgun (WGS) entry which is preliminary data.</text>
</comment>
<dbReference type="HOGENOM" id="CLU_015097_1_0_5"/>
<sequence length="685" mass="76622">MADDILKEAKDAFTEASDAADHNRATALDDIRFARLNEQWPQGILQQRERDGRPSLTINKLPAFIRQVVNDARMNKPSIKVRPVDSGADPETAEVINGLIRNIEYTSSADVAYDTGVECAVTGGFGYWRVGLDYAFDDTFDMDIMIKRVINPFSIYGDPYSTEADSSDWNTAFVVDRLTKAQFKAQYGNAATVDWDDDAWSTVAEPWRSENEVMVAEWWKRDEVDRTIILFQDVRDGSFQVYSKDQIEKDEDFAAVQQFLEHKQERATKALKVTQYIMTGAEVLEKNDWAGRYIPIVPVYGDEFDVQGKRFFRSLIHNAKDAQRTFNYWRSAATELVALAPRVPFIGPKGAFDSDIERWQTANTRSHAFLEYDGQQPPQRQPLDTGSAAGALQEALNASDDMKAIVGMYDASLGARSNETSGRAILARQREGDISTFHFTDNLARAIRHTGRILIDLIPHVYSAERIIRVIGEDGSEDRKQINAPYQVQDPKTGQPMQQPVMGPDGQPMQDEGGNPLMKPIMALHDLTAGKYDLTVSTGPSFTTQREEAASQMTEMIRAFPAAAPVIGPELAKNLDWPGADKIAEKLDQMTSGQVPPQVQQQIEEGKQKLQQLSEENQKLKQDQSDSMAKIEADKQIAAAKIAAEKEIALAKLASEQELERYKAELNAAAVASRPVIQTQRFPEQ</sequence>
<name>A0A011VME8_9HYPH</name>
<protein>
    <recommendedName>
        <fullName evidence="4">Phage P22-like portal protein</fullName>
    </recommendedName>
</protein>
<proteinExistence type="predicted"/>